<feature type="compositionally biased region" description="Polar residues" evidence="1">
    <location>
        <begin position="38"/>
        <end position="64"/>
    </location>
</feature>
<feature type="chain" id="PRO_5046788044" evidence="2">
    <location>
        <begin position="28"/>
        <end position="185"/>
    </location>
</feature>
<accession>A0ABU8YMQ3</accession>
<evidence type="ECO:0000256" key="1">
    <source>
        <dbReference type="SAM" id="MobiDB-lite"/>
    </source>
</evidence>
<dbReference type="EMBL" id="JBBLXS010000137">
    <property type="protein sequence ID" value="MEK0185647.1"/>
    <property type="molecule type" value="Genomic_DNA"/>
</dbReference>
<protein>
    <submittedName>
        <fullName evidence="3">Uncharacterized protein</fullName>
    </submittedName>
</protein>
<dbReference type="RefSeq" id="WP_340522452.1">
    <property type="nucleotide sequence ID" value="NZ_JBBLXS010000137.1"/>
</dbReference>
<dbReference type="PROSITE" id="PS51257">
    <property type="entry name" value="PROKAR_LIPOPROTEIN"/>
    <property type="match status" value="1"/>
</dbReference>
<proteinExistence type="predicted"/>
<evidence type="ECO:0000256" key="2">
    <source>
        <dbReference type="SAM" id="SignalP"/>
    </source>
</evidence>
<dbReference type="Proteomes" id="UP001384579">
    <property type="component" value="Unassembled WGS sequence"/>
</dbReference>
<organism evidence="3 4">
    <name type="scientific">Microcoleus anatoxicus PTRS2</name>
    <dbReference type="NCBI Taxonomy" id="2705321"/>
    <lineage>
        <taxon>Bacteria</taxon>
        <taxon>Bacillati</taxon>
        <taxon>Cyanobacteriota</taxon>
        <taxon>Cyanophyceae</taxon>
        <taxon>Oscillatoriophycideae</taxon>
        <taxon>Oscillatoriales</taxon>
        <taxon>Microcoleaceae</taxon>
        <taxon>Microcoleus</taxon>
        <taxon>Microcoleus anatoxicus</taxon>
    </lineage>
</organism>
<keyword evidence="2" id="KW-0732">Signal</keyword>
<feature type="region of interest" description="Disordered" evidence="1">
    <location>
        <begin position="28"/>
        <end position="66"/>
    </location>
</feature>
<sequence>MKLSSARRILAPFLISVLLLVTSCGKAPEPSRWDKAQQESTQKPSAKTKQTTADKSTADNQNLPNKAVAGGKLNKYFPSSGGGFDRVFAQEKSGFAEAKLNKGGKNVAMLSINDIAGNPSAGSKFQSSTQQIGGYPAVAQGANITAVLVANRYQVKVQSRDPSFTASDREDWLTKFNLSGLANVK</sequence>
<evidence type="ECO:0000313" key="3">
    <source>
        <dbReference type="EMBL" id="MEK0185647.1"/>
    </source>
</evidence>
<keyword evidence="4" id="KW-1185">Reference proteome</keyword>
<name>A0ABU8YMQ3_9CYAN</name>
<gene>
    <name evidence="3" type="ORF">WMG39_12440</name>
</gene>
<feature type="signal peptide" evidence="2">
    <location>
        <begin position="1"/>
        <end position="27"/>
    </location>
</feature>
<comment type="caution">
    <text evidence="3">The sequence shown here is derived from an EMBL/GenBank/DDBJ whole genome shotgun (WGS) entry which is preliminary data.</text>
</comment>
<evidence type="ECO:0000313" key="4">
    <source>
        <dbReference type="Proteomes" id="UP001384579"/>
    </source>
</evidence>
<reference evidence="3 4" key="1">
    <citation type="journal article" date="2020" name="Harmful Algae">
        <title>Molecular and morphological characterization of a novel dihydroanatoxin-a producing Microcoleus species (cyanobacteria) from the Russian River, California, USA.</title>
        <authorList>
            <person name="Conklin K.Y."/>
            <person name="Stancheva R."/>
            <person name="Otten T.G."/>
            <person name="Fadness R."/>
            <person name="Boyer G.L."/>
            <person name="Read B."/>
            <person name="Zhang X."/>
            <person name="Sheath R.G."/>
        </authorList>
    </citation>
    <scope>NUCLEOTIDE SEQUENCE [LARGE SCALE GENOMIC DNA]</scope>
    <source>
        <strain evidence="3 4">PTRS2</strain>
    </source>
</reference>